<comment type="caution">
    <text evidence="3">The sequence shown here is derived from an EMBL/GenBank/DDBJ whole genome shotgun (WGS) entry which is preliminary data.</text>
</comment>
<dbReference type="Pfam" id="PF00646">
    <property type="entry name" value="F-box"/>
    <property type="match status" value="1"/>
</dbReference>
<feature type="domain" description="F-box" evidence="2">
    <location>
        <begin position="1"/>
        <end position="50"/>
    </location>
</feature>
<dbReference type="AlphaFoldDB" id="A0A8H6UK01"/>
<gene>
    <name evidence="3" type="ORF">CNMCM5793_006828</name>
    <name evidence="4" type="ORF">CNMCM6106_008895</name>
</gene>
<feature type="compositionally biased region" description="Acidic residues" evidence="1">
    <location>
        <begin position="522"/>
        <end position="538"/>
    </location>
</feature>
<sequence length="538" mass="61341">MLSFTDLPSEIHHQIISHLDSNRDVAALSLQCQALHSLCDMSNRKKYRRVRITPSIADLDRGFEMLMDILRKPSLGRYVRHIEYKQTVTRYQEYAVKPPKRKLNESDMWLLRSAMQRAGFTGALEDRVINMLMRESLKSVVGDGEDRLFGTFSNTRAPATYVTQALTALLVSVSPNLESMAMMPTFYTDLEREEDGSFLPSECALDLLIRDTNENPVGKPYLQNLRRVYMMNLGTDYADTRLMYVDMDLIGCLAILRNLPSLEWIGTDVLAEDRYGKPSLEAKSSNVSCIAIHHSSVPTRYLTPVIRSCRVLKAFEYSIGGRATANDPPPIFNPKTFILSVLEHKATLEKLDVDVEAHIFHFIYLGPREFEFDGYDARAQAQQYWTEPPPDSFWDQRGCLKDFVALKRLSIGVGFLLYFAAGVNNDNENRDVPLVEYLPPNLEYLCIRGYEKGTGGTGAHAPIRHQRWKHHDAQIDTLKALVESGSTSLKEIHGVDRCIPNAEDVEYPSEESDMLWRLYDGWSDEEDSTDDQDENEEE</sequence>
<evidence type="ECO:0000313" key="3">
    <source>
        <dbReference type="EMBL" id="KAF7137024.1"/>
    </source>
</evidence>
<evidence type="ECO:0000313" key="5">
    <source>
        <dbReference type="Proteomes" id="UP000630445"/>
    </source>
</evidence>
<evidence type="ECO:0000313" key="4">
    <source>
        <dbReference type="EMBL" id="KAF7174471.1"/>
    </source>
</evidence>
<accession>A0A8H6UK01</accession>
<protein>
    <recommendedName>
        <fullName evidence="2">F-box domain-containing protein</fullName>
    </recommendedName>
</protein>
<reference evidence="3" key="1">
    <citation type="submission" date="2020-06" db="EMBL/GenBank/DDBJ databases">
        <title>Draft genome sequences of strains closely related to Aspergillus parafelis and Aspergillus hiratsukae.</title>
        <authorList>
            <person name="Dos Santos R.A.C."/>
            <person name="Rivero-Menendez O."/>
            <person name="Steenwyk J.L."/>
            <person name="Mead M.E."/>
            <person name="Goldman G.H."/>
            <person name="Alastruey-Izquierdo A."/>
            <person name="Rokas A."/>
        </authorList>
    </citation>
    <scope>NUCLEOTIDE SEQUENCE</scope>
    <source>
        <strain evidence="3">CNM-CM5793</strain>
        <strain evidence="4">CNM-CM6106</strain>
    </source>
</reference>
<evidence type="ECO:0000259" key="2">
    <source>
        <dbReference type="PROSITE" id="PS50181"/>
    </source>
</evidence>
<name>A0A8H6UK01_9EURO</name>
<evidence type="ECO:0000256" key="1">
    <source>
        <dbReference type="SAM" id="MobiDB-lite"/>
    </source>
</evidence>
<dbReference type="PROSITE" id="PS50181">
    <property type="entry name" value="FBOX"/>
    <property type="match status" value="1"/>
</dbReference>
<feature type="region of interest" description="Disordered" evidence="1">
    <location>
        <begin position="518"/>
        <end position="538"/>
    </location>
</feature>
<dbReference type="EMBL" id="JACBAD010001657">
    <property type="protein sequence ID" value="KAF7137024.1"/>
    <property type="molecule type" value="Genomic_DNA"/>
</dbReference>
<dbReference type="Proteomes" id="UP000662466">
    <property type="component" value="Unassembled WGS sequence"/>
</dbReference>
<dbReference type="EMBL" id="JACBAF010001521">
    <property type="protein sequence ID" value="KAF7174471.1"/>
    <property type="molecule type" value="Genomic_DNA"/>
</dbReference>
<organism evidence="3 5">
    <name type="scientific">Aspergillus hiratsukae</name>
    <dbReference type="NCBI Taxonomy" id="1194566"/>
    <lineage>
        <taxon>Eukaryota</taxon>
        <taxon>Fungi</taxon>
        <taxon>Dikarya</taxon>
        <taxon>Ascomycota</taxon>
        <taxon>Pezizomycotina</taxon>
        <taxon>Eurotiomycetes</taxon>
        <taxon>Eurotiomycetidae</taxon>
        <taxon>Eurotiales</taxon>
        <taxon>Aspergillaceae</taxon>
        <taxon>Aspergillus</taxon>
        <taxon>Aspergillus subgen. Fumigati</taxon>
    </lineage>
</organism>
<keyword evidence="5" id="KW-1185">Reference proteome</keyword>
<dbReference type="Proteomes" id="UP000630445">
    <property type="component" value="Unassembled WGS sequence"/>
</dbReference>
<dbReference type="OrthoDB" id="3437411at2759"/>
<dbReference type="InterPro" id="IPR001810">
    <property type="entry name" value="F-box_dom"/>
</dbReference>
<proteinExistence type="predicted"/>